<evidence type="ECO:0008006" key="11">
    <source>
        <dbReference type="Google" id="ProtNLM"/>
    </source>
</evidence>
<dbReference type="InterPro" id="IPR003689">
    <property type="entry name" value="ZIP"/>
</dbReference>
<dbReference type="Pfam" id="PF02535">
    <property type="entry name" value="Zip"/>
    <property type="match status" value="1"/>
</dbReference>
<keyword evidence="3 7" id="KW-0812">Transmembrane</keyword>
<evidence type="ECO:0000313" key="9">
    <source>
        <dbReference type="EMBL" id="CAL1543045.1"/>
    </source>
</evidence>
<evidence type="ECO:0000256" key="4">
    <source>
        <dbReference type="ARBA" id="ARBA00022989"/>
    </source>
</evidence>
<dbReference type="EMBL" id="CAXITT010000521">
    <property type="protein sequence ID" value="CAL1543045.1"/>
    <property type="molecule type" value="Genomic_DNA"/>
</dbReference>
<evidence type="ECO:0000256" key="2">
    <source>
        <dbReference type="ARBA" id="ARBA00006939"/>
    </source>
</evidence>
<evidence type="ECO:0000313" key="10">
    <source>
        <dbReference type="Proteomes" id="UP001497497"/>
    </source>
</evidence>
<feature type="region of interest" description="Disordered" evidence="6">
    <location>
        <begin position="167"/>
        <end position="204"/>
    </location>
</feature>
<comment type="similarity">
    <text evidence="2">Belongs to the ZIP transporter (TC 2.A.5) family.</text>
</comment>
<evidence type="ECO:0000256" key="8">
    <source>
        <dbReference type="SAM" id="SignalP"/>
    </source>
</evidence>
<dbReference type="GO" id="GO:0030003">
    <property type="term" value="P:intracellular monoatomic cation homeostasis"/>
    <property type="evidence" value="ECO:0007669"/>
    <property type="project" value="TreeGrafter"/>
</dbReference>
<feature type="signal peptide" evidence="8">
    <location>
        <begin position="1"/>
        <end position="20"/>
    </location>
</feature>
<keyword evidence="8" id="KW-0732">Signal</keyword>
<reference evidence="9 10" key="1">
    <citation type="submission" date="2024-04" db="EMBL/GenBank/DDBJ databases">
        <authorList>
            <consortium name="Genoscope - CEA"/>
            <person name="William W."/>
        </authorList>
    </citation>
    <scope>NUCLEOTIDE SEQUENCE [LARGE SCALE GENOMIC DNA]</scope>
</reference>
<dbReference type="GO" id="GO:0005385">
    <property type="term" value="F:zinc ion transmembrane transporter activity"/>
    <property type="evidence" value="ECO:0007669"/>
    <property type="project" value="TreeGrafter"/>
</dbReference>
<feature type="transmembrane region" description="Helical" evidence="7">
    <location>
        <begin position="422"/>
        <end position="447"/>
    </location>
</feature>
<dbReference type="GO" id="GO:0071578">
    <property type="term" value="P:zinc ion import across plasma membrane"/>
    <property type="evidence" value="ECO:0007669"/>
    <property type="project" value="TreeGrafter"/>
</dbReference>
<dbReference type="Proteomes" id="UP001497497">
    <property type="component" value="Unassembled WGS sequence"/>
</dbReference>
<feature type="region of interest" description="Disordered" evidence="6">
    <location>
        <begin position="300"/>
        <end position="332"/>
    </location>
</feature>
<evidence type="ECO:0000256" key="6">
    <source>
        <dbReference type="SAM" id="MobiDB-lite"/>
    </source>
</evidence>
<protein>
    <recommendedName>
        <fullName evidence="11">Zinc transporter ZIP12</fullName>
    </recommendedName>
</protein>
<dbReference type="GO" id="GO:0005886">
    <property type="term" value="C:plasma membrane"/>
    <property type="evidence" value="ECO:0007669"/>
    <property type="project" value="TreeGrafter"/>
</dbReference>
<evidence type="ECO:0000256" key="1">
    <source>
        <dbReference type="ARBA" id="ARBA00004141"/>
    </source>
</evidence>
<comment type="subcellular location">
    <subcellularLocation>
        <location evidence="1">Membrane</location>
        <topology evidence="1">Multi-pass membrane protein</topology>
    </subcellularLocation>
</comment>
<keyword evidence="4 7" id="KW-1133">Transmembrane helix</keyword>
<gene>
    <name evidence="9" type="ORF">GSLYS_00016579001</name>
</gene>
<feature type="transmembrane region" description="Helical" evidence="7">
    <location>
        <begin position="394"/>
        <end position="415"/>
    </location>
</feature>
<feature type="transmembrane region" description="Helical" evidence="7">
    <location>
        <begin position="473"/>
        <end position="493"/>
    </location>
</feature>
<keyword evidence="10" id="KW-1185">Reference proteome</keyword>
<accession>A0AAV2IC62</accession>
<dbReference type="PANTHER" id="PTHR12191:SF37">
    <property type="entry name" value="ZINC TRANSPORTER FOI"/>
    <property type="match status" value="1"/>
</dbReference>
<keyword evidence="5 7" id="KW-0472">Membrane</keyword>
<comment type="caution">
    <text evidence="9">The sequence shown here is derived from an EMBL/GenBank/DDBJ whole genome shotgun (WGS) entry which is preliminary data.</text>
</comment>
<feature type="transmembrane region" description="Helical" evidence="7">
    <location>
        <begin position="632"/>
        <end position="654"/>
    </location>
</feature>
<dbReference type="PANTHER" id="PTHR12191">
    <property type="entry name" value="SOLUTE CARRIER FAMILY 39"/>
    <property type="match status" value="1"/>
</dbReference>
<evidence type="ECO:0000256" key="3">
    <source>
        <dbReference type="ARBA" id="ARBA00022692"/>
    </source>
</evidence>
<proteinExistence type="inferred from homology"/>
<dbReference type="InterPro" id="IPR050799">
    <property type="entry name" value="ZIP_Transporter"/>
</dbReference>
<name>A0AAV2IC62_LYMST</name>
<sequence>MCKKIFIAIFIAFLAEMCESVENRPPRLDVFHELIKKADPENKTETLSVDQLENYIHGLVDRLSCTGNEGAQNPTQDITSRCNQTICFNTRQLVALVDGDLEAGLNEGQLRNVSVLLLFYVARIDDVCHTTPDLVNATAASAHEYLSNRTSGPGGVQAMLDAIEPHVSHDHAGHVRRRRRSPELRGTARDSKRHSRAVDDGTGEHTHPVSYLVIQDKCLNADAVHYYMRSEQNEAALDVGQLATLVVYMLYSGYQIQPKCRILPSQDSFIDNLFLHFGDGQMIHPDGFDLLMENLGIEPASSESSGVHTHERKKRDARTAVSQVEGHSARRKRQAHSDFAECYSAEQLLALFDSSEGLNKSHFQVLAPSLISQKLYGDCTAKSQISSVSDAEKYGYGTVAIFIICLCSIFGVVFVPCASKKVYDVIMALFLGLAVGTLFADAILHLIPQTMGIHDHGAEEHSHDGAGIVVENYVTYGLAIMAGLYFFYLLELVMSRLGGHSVNIFLDRLEREIYLFVFCPLIHAMCHLCLLLQHSHDEPGQTFDHITPNGDVSDRLPLRPVTISCMTPLAVMIILGDAIHNFADGLAIGAAFTGSVSEGVSTSIAVFCHELPHELGDFAVLLKSGMGFKKALVLNFISALTAFIGLYVGIAASSNDVARAWIFAVTAGMFLYIALVDLLPLLIRSTNALALVLNNLGILLGFAIMLIIAIFEEHIKI</sequence>
<feature type="chain" id="PRO_5043506039" description="Zinc transporter ZIP12" evidence="8">
    <location>
        <begin position="21"/>
        <end position="717"/>
    </location>
</feature>
<organism evidence="9 10">
    <name type="scientific">Lymnaea stagnalis</name>
    <name type="common">Great pond snail</name>
    <name type="synonym">Helix stagnalis</name>
    <dbReference type="NCBI Taxonomy" id="6523"/>
    <lineage>
        <taxon>Eukaryota</taxon>
        <taxon>Metazoa</taxon>
        <taxon>Spiralia</taxon>
        <taxon>Lophotrochozoa</taxon>
        <taxon>Mollusca</taxon>
        <taxon>Gastropoda</taxon>
        <taxon>Heterobranchia</taxon>
        <taxon>Euthyneura</taxon>
        <taxon>Panpulmonata</taxon>
        <taxon>Hygrophila</taxon>
        <taxon>Lymnaeoidea</taxon>
        <taxon>Lymnaeidae</taxon>
        <taxon>Lymnaea</taxon>
    </lineage>
</organism>
<dbReference type="GO" id="GO:0140410">
    <property type="term" value="F:monoatomic cation:bicarbonate symporter activity"/>
    <property type="evidence" value="ECO:0007669"/>
    <property type="project" value="TreeGrafter"/>
</dbReference>
<feature type="compositionally biased region" description="Basic and acidic residues" evidence="6">
    <location>
        <begin position="181"/>
        <end position="204"/>
    </location>
</feature>
<feature type="transmembrane region" description="Helical" evidence="7">
    <location>
        <begin position="689"/>
        <end position="711"/>
    </location>
</feature>
<evidence type="ECO:0000256" key="7">
    <source>
        <dbReference type="SAM" id="Phobius"/>
    </source>
</evidence>
<feature type="transmembrane region" description="Helical" evidence="7">
    <location>
        <begin position="660"/>
        <end position="682"/>
    </location>
</feature>
<dbReference type="AlphaFoldDB" id="A0AAV2IC62"/>
<evidence type="ECO:0000256" key="5">
    <source>
        <dbReference type="ARBA" id="ARBA00023136"/>
    </source>
</evidence>